<dbReference type="Proteomes" id="UP000559256">
    <property type="component" value="Unassembled WGS sequence"/>
</dbReference>
<name>A0A8H5FJI0_9AGAR</name>
<protein>
    <submittedName>
        <fullName evidence="1">Uncharacterized protein</fullName>
    </submittedName>
</protein>
<sequence>MDSPPPLLNHPPIQMFSNAQGFSMNECTFQVVGGNVNNYSSGSDHAELIESHMKEQIVPSQSLLTPVPSGL</sequence>
<comment type="caution">
    <text evidence="1">The sequence shown here is derived from an EMBL/GenBank/DDBJ whole genome shotgun (WGS) entry which is preliminary data.</text>
</comment>
<dbReference type="EMBL" id="JAACJM010000184">
    <property type="protein sequence ID" value="KAF5339505.1"/>
    <property type="molecule type" value="Genomic_DNA"/>
</dbReference>
<gene>
    <name evidence="1" type="ORF">D9758_016374</name>
</gene>
<dbReference type="AlphaFoldDB" id="A0A8H5FJI0"/>
<evidence type="ECO:0000313" key="1">
    <source>
        <dbReference type="EMBL" id="KAF5339505.1"/>
    </source>
</evidence>
<accession>A0A8H5FJI0</accession>
<keyword evidence="2" id="KW-1185">Reference proteome</keyword>
<organism evidence="1 2">
    <name type="scientific">Tetrapyrgos nigripes</name>
    <dbReference type="NCBI Taxonomy" id="182062"/>
    <lineage>
        <taxon>Eukaryota</taxon>
        <taxon>Fungi</taxon>
        <taxon>Dikarya</taxon>
        <taxon>Basidiomycota</taxon>
        <taxon>Agaricomycotina</taxon>
        <taxon>Agaricomycetes</taxon>
        <taxon>Agaricomycetidae</taxon>
        <taxon>Agaricales</taxon>
        <taxon>Marasmiineae</taxon>
        <taxon>Marasmiaceae</taxon>
        <taxon>Tetrapyrgos</taxon>
    </lineage>
</organism>
<evidence type="ECO:0000313" key="2">
    <source>
        <dbReference type="Proteomes" id="UP000559256"/>
    </source>
</evidence>
<proteinExistence type="predicted"/>
<reference evidence="1 2" key="1">
    <citation type="journal article" date="2020" name="ISME J.">
        <title>Uncovering the hidden diversity of litter-decomposition mechanisms in mushroom-forming fungi.</title>
        <authorList>
            <person name="Floudas D."/>
            <person name="Bentzer J."/>
            <person name="Ahren D."/>
            <person name="Johansson T."/>
            <person name="Persson P."/>
            <person name="Tunlid A."/>
        </authorList>
    </citation>
    <scope>NUCLEOTIDE SEQUENCE [LARGE SCALE GENOMIC DNA]</scope>
    <source>
        <strain evidence="1 2">CBS 291.85</strain>
    </source>
</reference>